<dbReference type="AlphaFoldDB" id="A0A0H2RIX7"/>
<organism evidence="1 2">
    <name type="scientific">Schizopora paradoxa</name>
    <dbReference type="NCBI Taxonomy" id="27342"/>
    <lineage>
        <taxon>Eukaryota</taxon>
        <taxon>Fungi</taxon>
        <taxon>Dikarya</taxon>
        <taxon>Basidiomycota</taxon>
        <taxon>Agaricomycotina</taxon>
        <taxon>Agaricomycetes</taxon>
        <taxon>Hymenochaetales</taxon>
        <taxon>Schizoporaceae</taxon>
        <taxon>Schizopora</taxon>
    </lineage>
</organism>
<gene>
    <name evidence="1" type="ORF">SCHPADRAFT_745095</name>
</gene>
<accession>A0A0H2RIX7</accession>
<reference evidence="1 2" key="1">
    <citation type="submission" date="2015-04" db="EMBL/GenBank/DDBJ databases">
        <title>Complete genome sequence of Schizopora paradoxa KUC8140, a cosmopolitan wood degrader in East Asia.</title>
        <authorList>
            <consortium name="DOE Joint Genome Institute"/>
            <person name="Min B."/>
            <person name="Park H."/>
            <person name="Jang Y."/>
            <person name="Kim J.-J."/>
            <person name="Kim K.H."/>
            <person name="Pangilinan J."/>
            <person name="Lipzen A."/>
            <person name="Riley R."/>
            <person name="Grigoriev I.V."/>
            <person name="Spatafora J.W."/>
            <person name="Choi I.-G."/>
        </authorList>
    </citation>
    <scope>NUCLEOTIDE SEQUENCE [LARGE SCALE GENOMIC DNA]</scope>
    <source>
        <strain evidence="1 2">KUC8140</strain>
    </source>
</reference>
<dbReference type="InParanoid" id="A0A0H2RIX7"/>
<sequence length="171" mass="18658">MPLSALLDVWLAEAVHRVGVSSTLLLACPWVPCSSSTSMAGHGEPGKTTTHSVVVVRAPRRIFPLRRRRHSALVPSSRRRQPPSALLMPSSAFLDGWRSISCAGERWSKVMSASSCCGPGHGMSCPSFDVDGGTLGTREMKTCVVEVGAPQRHLQHTRYHPNVVSFYRKHT</sequence>
<name>A0A0H2RIX7_9AGAM</name>
<dbReference type="Proteomes" id="UP000053477">
    <property type="component" value="Unassembled WGS sequence"/>
</dbReference>
<proteinExistence type="predicted"/>
<protein>
    <submittedName>
        <fullName evidence="1">Uncharacterized protein</fullName>
    </submittedName>
</protein>
<evidence type="ECO:0000313" key="1">
    <source>
        <dbReference type="EMBL" id="KLO04786.1"/>
    </source>
</evidence>
<dbReference type="EMBL" id="KQ086433">
    <property type="protein sequence ID" value="KLO04786.1"/>
    <property type="molecule type" value="Genomic_DNA"/>
</dbReference>
<keyword evidence="2" id="KW-1185">Reference proteome</keyword>
<evidence type="ECO:0000313" key="2">
    <source>
        <dbReference type="Proteomes" id="UP000053477"/>
    </source>
</evidence>